<protein>
    <submittedName>
        <fullName evidence="1">Uncharacterized protein</fullName>
    </submittedName>
</protein>
<dbReference type="Proteomes" id="UP001187192">
    <property type="component" value="Unassembled WGS sequence"/>
</dbReference>
<keyword evidence="2" id="KW-1185">Reference proteome</keyword>
<evidence type="ECO:0000313" key="1">
    <source>
        <dbReference type="EMBL" id="GMN47532.1"/>
    </source>
</evidence>
<evidence type="ECO:0000313" key="2">
    <source>
        <dbReference type="Proteomes" id="UP001187192"/>
    </source>
</evidence>
<organism evidence="1 2">
    <name type="scientific">Ficus carica</name>
    <name type="common">Common fig</name>
    <dbReference type="NCBI Taxonomy" id="3494"/>
    <lineage>
        <taxon>Eukaryota</taxon>
        <taxon>Viridiplantae</taxon>
        <taxon>Streptophyta</taxon>
        <taxon>Embryophyta</taxon>
        <taxon>Tracheophyta</taxon>
        <taxon>Spermatophyta</taxon>
        <taxon>Magnoliopsida</taxon>
        <taxon>eudicotyledons</taxon>
        <taxon>Gunneridae</taxon>
        <taxon>Pentapetalae</taxon>
        <taxon>rosids</taxon>
        <taxon>fabids</taxon>
        <taxon>Rosales</taxon>
        <taxon>Moraceae</taxon>
        <taxon>Ficeae</taxon>
        <taxon>Ficus</taxon>
    </lineage>
</organism>
<proteinExistence type="predicted"/>
<dbReference type="AlphaFoldDB" id="A0AA88DA35"/>
<sequence>MEECGDNAVFTLEILTQESPFLELKSLDSTNLKVVVLVFTPEILTPKNHSLKLKFLDPTNLKETVLVFTPEILSPENHSLESNLQSSLEIFTLENPSPESKLPMFMLRLEILAPEIHYLGSRYQDPAMRRMPIAMFTPGILTLESHSLESKSPAPC</sequence>
<reference evidence="1" key="1">
    <citation type="submission" date="2023-07" db="EMBL/GenBank/DDBJ databases">
        <title>draft genome sequence of fig (Ficus carica).</title>
        <authorList>
            <person name="Takahashi T."/>
            <person name="Nishimura K."/>
        </authorList>
    </citation>
    <scope>NUCLEOTIDE SEQUENCE</scope>
</reference>
<dbReference type="EMBL" id="BTGU01000026">
    <property type="protein sequence ID" value="GMN47532.1"/>
    <property type="molecule type" value="Genomic_DNA"/>
</dbReference>
<name>A0AA88DA35_FICCA</name>
<gene>
    <name evidence="1" type="ORF">TIFTF001_016715</name>
</gene>
<accession>A0AA88DA35</accession>
<comment type="caution">
    <text evidence="1">The sequence shown here is derived from an EMBL/GenBank/DDBJ whole genome shotgun (WGS) entry which is preliminary data.</text>
</comment>